<dbReference type="KEGG" id="ndv:NDEV_1672"/>
<reference evidence="3" key="1">
    <citation type="submission" date="2015-10" db="EMBL/GenBank/DDBJ databases">
        <authorList>
            <person name="Lehtovirta-Morley L.E."/>
            <person name="Vieille C."/>
        </authorList>
    </citation>
    <scope>NUCLEOTIDE SEQUENCE [LARGE SCALE GENOMIC DNA]</scope>
</reference>
<protein>
    <submittedName>
        <fullName evidence="2">Uncharacterized protein</fullName>
    </submittedName>
</protein>
<keyword evidence="1" id="KW-1133">Transmembrane helix</keyword>
<gene>
    <name evidence="2" type="ORF">NDEV_1672</name>
</gene>
<evidence type="ECO:0000313" key="3">
    <source>
        <dbReference type="Proteomes" id="UP000196239"/>
    </source>
</evidence>
<keyword evidence="1" id="KW-0812">Transmembrane</keyword>
<feature type="transmembrane region" description="Helical" evidence="1">
    <location>
        <begin position="12"/>
        <end position="32"/>
    </location>
</feature>
<feature type="transmembrane region" description="Helical" evidence="1">
    <location>
        <begin position="44"/>
        <end position="61"/>
    </location>
</feature>
<keyword evidence="3" id="KW-1185">Reference proteome</keyword>
<dbReference type="Proteomes" id="UP000196239">
    <property type="component" value="Chromosome 1"/>
</dbReference>
<name>A0A128A502_9ARCH</name>
<accession>A0A128A502</accession>
<sequence>MTINPTILSHRTIALEAMGFALLVFVMFSGYASVKSILVLENTLLVLPTGGLFIALAVSAYKISDFLFKGHLVQSLVNKIKK</sequence>
<dbReference type="EMBL" id="LN890280">
    <property type="protein sequence ID" value="CUR52434.1"/>
    <property type="molecule type" value="Genomic_DNA"/>
</dbReference>
<evidence type="ECO:0000313" key="2">
    <source>
        <dbReference type="EMBL" id="CUR52434.1"/>
    </source>
</evidence>
<evidence type="ECO:0000256" key="1">
    <source>
        <dbReference type="SAM" id="Phobius"/>
    </source>
</evidence>
<organism evidence="2 3">
    <name type="scientific">Nitrosotalea devaniterrae</name>
    <dbReference type="NCBI Taxonomy" id="1078905"/>
    <lineage>
        <taxon>Archaea</taxon>
        <taxon>Nitrososphaerota</taxon>
        <taxon>Nitrososphaeria</taxon>
        <taxon>Nitrosotaleales</taxon>
        <taxon>Nitrosotaleaceae</taxon>
        <taxon>Nitrosotalea</taxon>
    </lineage>
</organism>
<keyword evidence="1" id="KW-0472">Membrane</keyword>
<proteinExistence type="predicted"/>
<dbReference type="AlphaFoldDB" id="A0A128A502"/>